<dbReference type="PANTHER" id="PTHR43300">
    <property type="entry name" value="ACETYLTRANSFERASE"/>
    <property type="match status" value="1"/>
</dbReference>
<dbReference type="InterPro" id="IPR001451">
    <property type="entry name" value="Hexapep"/>
</dbReference>
<name>A0A9Q6S2B9_9BURK</name>
<dbReference type="PANTHER" id="PTHR43300:SF4">
    <property type="entry name" value="ACYL-[ACYL-CARRIER-PROTEIN]--UDP-N-ACETYLGLUCOSAMINE O-ACYLTRANSFERASE"/>
    <property type="match status" value="1"/>
</dbReference>
<sequence>MEKTRKLVILGDSAFAEIAYEYFTHDSPYEVVGFSVEQAFFKRDELFGLPVVPFESIDTHFLPGEHSFFAAITYVQLNRLRTRLYRAAKNLGYRPASYVSSRAFVWRNVEMGEHCFIFEGNVVQPFARIGENVVLWSGNHIGHHSAIGANCFIASHAVVSGFVNIGENCFVGVNTTFSNNIVVGKDCLIGAGAMVARDVPEDKVVKGEAGEPTGSARRLNRVKE</sequence>
<protein>
    <submittedName>
        <fullName evidence="3">Sugar O-acyltransferase</fullName>
    </submittedName>
</protein>
<reference evidence="3 4" key="1">
    <citation type="journal article" date="2014" name="Genome Announc.">
        <title>Draft Genome Sequence of the Haloacid-Degrading Burkholderia caribensis Strain MBA4.</title>
        <authorList>
            <person name="Pan Y."/>
            <person name="Kong K.F."/>
            <person name="Tsang J.S."/>
        </authorList>
    </citation>
    <scope>NUCLEOTIDE SEQUENCE [LARGE SCALE GENOMIC DNA]</scope>
    <source>
        <strain evidence="3 4">852011</strain>
    </source>
</reference>
<feature type="region of interest" description="Disordered" evidence="2">
    <location>
        <begin position="205"/>
        <end position="224"/>
    </location>
</feature>
<evidence type="ECO:0000256" key="1">
    <source>
        <dbReference type="ARBA" id="ARBA00007274"/>
    </source>
</evidence>
<dbReference type="InterPro" id="IPR050179">
    <property type="entry name" value="Trans_hexapeptide_repeat"/>
</dbReference>
<dbReference type="Proteomes" id="UP000509548">
    <property type="component" value="Chromosome 1"/>
</dbReference>
<dbReference type="RefSeq" id="WP_176956870.1">
    <property type="nucleotide sequence ID" value="NZ_CP015958.1"/>
</dbReference>
<evidence type="ECO:0000313" key="3">
    <source>
        <dbReference type="EMBL" id="QLB63245.1"/>
    </source>
</evidence>
<accession>A0A9Q6S2B9</accession>
<dbReference type="Gene3D" id="2.160.10.10">
    <property type="entry name" value="Hexapeptide repeat proteins"/>
    <property type="match status" value="1"/>
</dbReference>
<dbReference type="SUPFAM" id="SSF51161">
    <property type="entry name" value="Trimeric LpxA-like enzymes"/>
    <property type="match status" value="1"/>
</dbReference>
<dbReference type="InterPro" id="IPR011004">
    <property type="entry name" value="Trimer_LpxA-like_sf"/>
</dbReference>
<evidence type="ECO:0000256" key="2">
    <source>
        <dbReference type="SAM" id="MobiDB-lite"/>
    </source>
</evidence>
<dbReference type="InterPro" id="IPR020019">
    <property type="entry name" value="AcTrfase_PglD-like"/>
</dbReference>
<evidence type="ECO:0000313" key="4">
    <source>
        <dbReference type="Proteomes" id="UP000509548"/>
    </source>
</evidence>
<dbReference type="CDD" id="cd03360">
    <property type="entry name" value="LbH_AT_putative"/>
    <property type="match status" value="1"/>
</dbReference>
<comment type="similarity">
    <text evidence="1">Belongs to the transferase hexapeptide repeat family.</text>
</comment>
<organism evidence="3 4">
    <name type="scientific">Paraburkholderia caribensis</name>
    <dbReference type="NCBI Taxonomy" id="75105"/>
    <lineage>
        <taxon>Bacteria</taxon>
        <taxon>Pseudomonadati</taxon>
        <taxon>Pseudomonadota</taxon>
        <taxon>Betaproteobacteria</taxon>
        <taxon>Burkholderiales</taxon>
        <taxon>Burkholderiaceae</taxon>
        <taxon>Paraburkholderia</taxon>
    </lineage>
</organism>
<gene>
    <name evidence="3" type="ORF">A9O66_13130</name>
</gene>
<dbReference type="AlphaFoldDB" id="A0A9Q6S2B9"/>
<proteinExistence type="inferred from homology"/>
<dbReference type="EMBL" id="CP015958">
    <property type="protein sequence ID" value="QLB63245.1"/>
    <property type="molecule type" value="Genomic_DNA"/>
</dbReference>
<dbReference type="Pfam" id="PF00132">
    <property type="entry name" value="Hexapep"/>
    <property type="match status" value="2"/>
</dbReference>
<dbReference type="NCBIfam" id="TIGR03570">
    <property type="entry name" value="NeuD_NnaD"/>
    <property type="match status" value="1"/>
</dbReference>